<feature type="transmembrane region" description="Helical" evidence="2">
    <location>
        <begin position="40"/>
        <end position="59"/>
    </location>
</feature>
<dbReference type="Proteomes" id="UP000504635">
    <property type="component" value="Unplaced"/>
</dbReference>
<dbReference type="GeneID" id="115883180"/>
<keyword evidence="2" id="KW-1133">Transmembrane helix</keyword>
<keyword evidence="2" id="KW-0472">Membrane</keyword>
<keyword evidence="2" id="KW-0812">Transmembrane</keyword>
<gene>
    <name evidence="4" type="primary">LOC115883180</name>
</gene>
<dbReference type="AlphaFoldDB" id="A0A6J2Y236"/>
<sequence length="193" mass="21837">MEQSQESERQRSGQHGPPIETQEVTRYERVKNKCMPGVKITLLISLIFYIAAFAIGIWGINKCPAEENVPFFLIVLGGIGVISKTASIIRDKLLEIHPKAQFGESALYTVELVFILLGSFWVFKIYPPNYDQPLSHNYCNKTVYIIAFSYLVALYSVILFTIIGFACFLGCMFFVASTSRQVDEESQTEPMRS</sequence>
<evidence type="ECO:0000313" key="3">
    <source>
        <dbReference type="Proteomes" id="UP000504635"/>
    </source>
</evidence>
<evidence type="ECO:0000256" key="2">
    <source>
        <dbReference type="SAM" id="Phobius"/>
    </source>
</evidence>
<keyword evidence="3" id="KW-1185">Reference proteome</keyword>
<feature type="transmembrane region" description="Helical" evidence="2">
    <location>
        <begin position="143"/>
        <end position="176"/>
    </location>
</feature>
<dbReference type="RefSeq" id="XP_030757346.1">
    <property type="nucleotide sequence ID" value="XM_030901486.1"/>
</dbReference>
<evidence type="ECO:0000256" key="1">
    <source>
        <dbReference type="SAM" id="MobiDB-lite"/>
    </source>
</evidence>
<dbReference type="InParanoid" id="A0A6J2Y236"/>
<feature type="transmembrane region" description="Helical" evidence="2">
    <location>
        <begin position="102"/>
        <end position="123"/>
    </location>
</feature>
<dbReference type="OrthoDB" id="6157510at2759"/>
<reference evidence="4" key="1">
    <citation type="submission" date="2025-08" db="UniProtKB">
        <authorList>
            <consortium name="RefSeq"/>
        </authorList>
    </citation>
    <scope>IDENTIFICATION</scope>
    <source>
        <tissue evidence="4">Gonads</tissue>
    </source>
</reference>
<evidence type="ECO:0000313" key="4">
    <source>
        <dbReference type="RefSeq" id="XP_030757346.1"/>
    </source>
</evidence>
<feature type="region of interest" description="Disordered" evidence="1">
    <location>
        <begin position="1"/>
        <end position="21"/>
    </location>
</feature>
<dbReference type="PANTHER" id="PTHR33444:SF2">
    <property type="entry name" value="MARVEL DOMAIN-CONTAINING PROTEIN"/>
    <property type="match status" value="1"/>
</dbReference>
<proteinExistence type="predicted"/>
<feature type="compositionally biased region" description="Basic and acidic residues" evidence="1">
    <location>
        <begin position="1"/>
        <end position="11"/>
    </location>
</feature>
<dbReference type="KEGG" id="soy:115883180"/>
<protein>
    <submittedName>
        <fullName evidence="4">Transmembrane protein 272-like</fullName>
    </submittedName>
</protein>
<accession>A0A6J2Y236</accession>
<name>A0A6J2Y236_SITOR</name>
<dbReference type="PANTHER" id="PTHR33444">
    <property type="entry name" value="SI:DKEY-19B23.12-RELATED"/>
    <property type="match status" value="1"/>
</dbReference>
<organism evidence="3 4">
    <name type="scientific">Sitophilus oryzae</name>
    <name type="common">Rice weevil</name>
    <name type="synonym">Curculio oryzae</name>
    <dbReference type="NCBI Taxonomy" id="7048"/>
    <lineage>
        <taxon>Eukaryota</taxon>
        <taxon>Metazoa</taxon>
        <taxon>Ecdysozoa</taxon>
        <taxon>Arthropoda</taxon>
        <taxon>Hexapoda</taxon>
        <taxon>Insecta</taxon>
        <taxon>Pterygota</taxon>
        <taxon>Neoptera</taxon>
        <taxon>Endopterygota</taxon>
        <taxon>Coleoptera</taxon>
        <taxon>Polyphaga</taxon>
        <taxon>Cucujiformia</taxon>
        <taxon>Curculionidae</taxon>
        <taxon>Dryophthorinae</taxon>
        <taxon>Sitophilus</taxon>
    </lineage>
</organism>
<dbReference type="InterPro" id="IPR040350">
    <property type="entry name" value="TMEM272"/>
</dbReference>
<feature type="transmembrane region" description="Helical" evidence="2">
    <location>
        <begin position="71"/>
        <end position="90"/>
    </location>
</feature>